<dbReference type="PANTHER" id="PTHR34292">
    <property type="entry name" value="OUTER SPORE WALL PROTEIN LDS1"/>
    <property type="match status" value="1"/>
</dbReference>
<evidence type="ECO:0000256" key="1">
    <source>
        <dbReference type="SAM" id="MobiDB-lite"/>
    </source>
</evidence>
<keyword evidence="4" id="KW-1185">Reference proteome</keyword>
<dbReference type="InterPro" id="IPR052786">
    <property type="entry name" value="Spore_wall_assembly"/>
</dbReference>
<feature type="transmembrane region" description="Helical" evidence="2">
    <location>
        <begin position="88"/>
        <end position="109"/>
    </location>
</feature>
<feature type="compositionally biased region" description="Polar residues" evidence="1">
    <location>
        <begin position="268"/>
        <end position="291"/>
    </location>
</feature>
<feature type="transmembrane region" description="Helical" evidence="2">
    <location>
        <begin position="164"/>
        <end position="183"/>
    </location>
</feature>
<dbReference type="EMBL" id="ML119702">
    <property type="protein sequence ID" value="RPA79171.1"/>
    <property type="molecule type" value="Genomic_DNA"/>
</dbReference>
<evidence type="ECO:0000313" key="3">
    <source>
        <dbReference type="EMBL" id="RPA79171.1"/>
    </source>
</evidence>
<keyword evidence="2" id="KW-1133">Transmembrane helix</keyword>
<reference evidence="3 4" key="1">
    <citation type="journal article" date="2018" name="Nat. Ecol. Evol.">
        <title>Pezizomycetes genomes reveal the molecular basis of ectomycorrhizal truffle lifestyle.</title>
        <authorList>
            <person name="Murat C."/>
            <person name="Payen T."/>
            <person name="Noel B."/>
            <person name="Kuo A."/>
            <person name="Morin E."/>
            <person name="Chen J."/>
            <person name="Kohler A."/>
            <person name="Krizsan K."/>
            <person name="Balestrini R."/>
            <person name="Da Silva C."/>
            <person name="Montanini B."/>
            <person name="Hainaut M."/>
            <person name="Levati E."/>
            <person name="Barry K.W."/>
            <person name="Belfiori B."/>
            <person name="Cichocki N."/>
            <person name="Clum A."/>
            <person name="Dockter R.B."/>
            <person name="Fauchery L."/>
            <person name="Guy J."/>
            <person name="Iotti M."/>
            <person name="Le Tacon F."/>
            <person name="Lindquist E.A."/>
            <person name="Lipzen A."/>
            <person name="Malagnac F."/>
            <person name="Mello A."/>
            <person name="Molinier V."/>
            <person name="Miyauchi S."/>
            <person name="Poulain J."/>
            <person name="Riccioni C."/>
            <person name="Rubini A."/>
            <person name="Sitrit Y."/>
            <person name="Splivallo R."/>
            <person name="Traeger S."/>
            <person name="Wang M."/>
            <person name="Zifcakova L."/>
            <person name="Wipf D."/>
            <person name="Zambonelli A."/>
            <person name="Paolocci F."/>
            <person name="Nowrousian M."/>
            <person name="Ottonello S."/>
            <person name="Baldrian P."/>
            <person name="Spatafora J.W."/>
            <person name="Henrissat B."/>
            <person name="Nagy L.G."/>
            <person name="Aury J.M."/>
            <person name="Wincker P."/>
            <person name="Grigoriev I.V."/>
            <person name="Bonfante P."/>
            <person name="Martin F.M."/>
        </authorList>
    </citation>
    <scope>NUCLEOTIDE SEQUENCE [LARGE SCALE GENOMIC DNA]</scope>
    <source>
        <strain evidence="3 4">RN42</strain>
    </source>
</reference>
<keyword evidence="2" id="KW-0812">Transmembrane</keyword>
<proteinExistence type="predicted"/>
<dbReference type="AlphaFoldDB" id="A0A3N4I4S7"/>
<dbReference type="OrthoDB" id="10012223at2759"/>
<sequence length="291" mass="31718">MSFPERVIDKVKLQVSHYGKLFGRAVQSGAYLYPIRGAAYAASHPNLLKPLYKRLPTLLPVSAGVVATMFTFTYVPQALLLTFVNGPLAWITTVALVLSESSVIISAIWSFMDGGRTKKEVFDATLKELDANNSITRASQQARVAAKEHNSHNFSLSSSIANTLIYYPINAIPVVGTVFFLLLQGKNAGPSYHSRYFALKGYNNKEKSSVIKTKEADYIAFGTMARVLEMIPFIGVGFSISNLIGAAIWANDIEKREKGGKAGASDNIEMSNFNGEGSSYGDQVSGQRNEL</sequence>
<accession>A0A3N4I4S7</accession>
<dbReference type="Proteomes" id="UP000275078">
    <property type="component" value="Unassembled WGS sequence"/>
</dbReference>
<keyword evidence="2" id="KW-0472">Membrane</keyword>
<name>A0A3N4I4S7_ASCIM</name>
<protein>
    <recommendedName>
        <fullName evidence="5">Outer spore wall protein RRT8</fullName>
    </recommendedName>
</protein>
<feature type="transmembrane region" description="Helical" evidence="2">
    <location>
        <begin position="230"/>
        <end position="250"/>
    </location>
</feature>
<feature type="transmembrane region" description="Helical" evidence="2">
    <location>
        <begin position="57"/>
        <end position="76"/>
    </location>
</feature>
<evidence type="ECO:0008006" key="5">
    <source>
        <dbReference type="Google" id="ProtNLM"/>
    </source>
</evidence>
<feature type="region of interest" description="Disordered" evidence="1">
    <location>
        <begin position="259"/>
        <end position="291"/>
    </location>
</feature>
<dbReference type="STRING" id="1160509.A0A3N4I4S7"/>
<organism evidence="3 4">
    <name type="scientific">Ascobolus immersus RN42</name>
    <dbReference type="NCBI Taxonomy" id="1160509"/>
    <lineage>
        <taxon>Eukaryota</taxon>
        <taxon>Fungi</taxon>
        <taxon>Dikarya</taxon>
        <taxon>Ascomycota</taxon>
        <taxon>Pezizomycotina</taxon>
        <taxon>Pezizomycetes</taxon>
        <taxon>Pezizales</taxon>
        <taxon>Ascobolaceae</taxon>
        <taxon>Ascobolus</taxon>
    </lineage>
</organism>
<evidence type="ECO:0000256" key="2">
    <source>
        <dbReference type="SAM" id="Phobius"/>
    </source>
</evidence>
<evidence type="ECO:0000313" key="4">
    <source>
        <dbReference type="Proteomes" id="UP000275078"/>
    </source>
</evidence>
<dbReference type="PANTHER" id="PTHR34292:SF2">
    <property type="entry name" value="OUTER SPORE WALL PROTEIN LDS1"/>
    <property type="match status" value="1"/>
</dbReference>
<gene>
    <name evidence="3" type="ORF">BJ508DRAFT_416110</name>
</gene>